<dbReference type="PANTHER" id="PTHR46599:SF3">
    <property type="entry name" value="PIGGYBAC TRANSPOSABLE ELEMENT-DERIVED PROTEIN 4"/>
    <property type="match status" value="1"/>
</dbReference>
<feature type="region of interest" description="Disordered" evidence="1">
    <location>
        <begin position="243"/>
        <end position="272"/>
    </location>
</feature>
<feature type="region of interest" description="Disordered" evidence="1">
    <location>
        <begin position="1"/>
        <end position="124"/>
    </location>
</feature>
<comment type="caution">
    <text evidence="3">The sequence shown here is derived from an EMBL/GenBank/DDBJ whole genome shotgun (WGS) entry which is preliminary data.</text>
</comment>
<dbReference type="InterPro" id="IPR029526">
    <property type="entry name" value="PGBD"/>
</dbReference>
<gene>
    <name evidence="3" type="ORF">HW555_003591</name>
</gene>
<dbReference type="PANTHER" id="PTHR46599">
    <property type="entry name" value="PIGGYBAC TRANSPOSABLE ELEMENT-DERIVED PROTEIN 4"/>
    <property type="match status" value="1"/>
</dbReference>
<proteinExistence type="predicted"/>
<organism evidence="3 4">
    <name type="scientific">Spodoptera exigua</name>
    <name type="common">Beet armyworm</name>
    <name type="synonym">Noctua fulgens</name>
    <dbReference type="NCBI Taxonomy" id="7107"/>
    <lineage>
        <taxon>Eukaryota</taxon>
        <taxon>Metazoa</taxon>
        <taxon>Ecdysozoa</taxon>
        <taxon>Arthropoda</taxon>
        <taxon>Hexapoda</taxon>
        <taxon>Insecta</taxon>
        <taxon>Pterygota</taxon>
        <taxon>Neoptera</taxon>
        <taxon>Endopterygota</taxon>
        <taxon>Lepidoptera</taxon>
        <taxon>Glossata</taxon>
        <taxon>Ditrysia</taxon>
        <taxon>Noctuoidea</taxon>
        <taxon>Noctuidae</taxon>
        <taxon>Amphipyrinae</taxon>
        <taxon>Spodoptera</taxon>
    </lineage>
</organism>
<feature type="compositionally biased region" description="Polar residues" evidence="1">
    <location>
        <begin position="244"/>
        <end position="271"/>
    </location>
</feature>
<evidence type="ECO:0000313" key="4">
    <source>
        <dbReference type="Proteomes" id="UP000648187"/>
    </source>
</evidence>
<feature type="compositionally biased region" description="Basic and acidic residues" evidence="1">
    <location>
        <begin position="555"/>
        <end position="572"/>
    </location>
</feature>
<keyword evidence="4" id="KW-1185">Reference proteome</keyword>
<dbReference type="Proteomes" id="UP000648187">
    <property type="component" value="Unassembled WGS sequence"/>
</dbReference>
<feature type="region of interest" description="Disordered" evidence="1">
    <location>
        <begin position="538"/>
        <end position="596"/>
    </location>
</feature>
<evidence type="ECO:0000313" key="3">
    <source>
        <dbReference type="EMBL" id="KAF9419997.1"/>
    </source>
</evidence>
<feature type="compositionally biased region" description="Low complexity" evidence="1">
    <location>
        <begin position="42"/>
        <end position="51"/>
    </location>
</feature>
<protein>
    <recommendedName>
        <fullName evidence="2">PiggyBac transposable element-derived protein domain-containing protein</fullName>
    </recommendedName>
</protein>
<reference evidence="3" key="1">
    <citation type="submission" date="2020-08" db="EMBL/GenBank/DDBJ databases">
        <title>Spodoptera exigua strain:BAW_Kor-Di-RS1 Genome sequencing and assembly.</title>
        <authorList>
            <person name="Kim J."/>
            <person name="Nam H.Y."/>
            <person name="Kwon M."/>
            <person name="Choi J.H."/>
            <person name="Cho S.R."/>
            <person name="Kim G.-H."/>
        </authorList>
    </citation>
    <scope>NUCLEOTIDE SEQUENCE</scope>
    <source>
        <strain evidence="3">BAW_Kor-Di-RS1</strain>
        <tissue evidence="3">Whole-body</tissue>
    </source>
</reference>
<dbReference type="Pfam" id="PF13843">
    <property type="entry name" value="DDE_Tnp_1_7"/>
    <property type="match status" value="1"/>
</dbReference>
<dbReference type="EMBL" id="JACKWZ010000036">
    <property type="protein sequence ID" value="KAF9419997.1"/>
    <property type="molecule type" value="Genomic_DNA"/>
</dbReference>
<feature type="domain" description="PiggyBac transposable element-derived protein" evidence="2">
    <location>
        <begin position="298"/>
        <end position="562"/>
    </location>
</feature>
<evidence type="ECO:0000256" key="1">
    <source>
        <dbReference type="SAM" id="MobiDB-lite"/>
    </source>
</evidence>
<sequence length="621" mass="69888">MDKRKIRPLSIFDDSDTSNEPDPYQDDDGEYGSDKDFDPQGSTSGSESSYSKNYRQKSTKTTKGQSNLVGISTRKPESNVTSDPSSDEDDTKSLESDHSLCPANTPSPPRTPTTTSRFQEEVAGYESNSSEEIFPLAKRLKLVKSPITTVPTVNQGPNEVIEEGHIPLEPEIIENLVQTSPRGTTQDILSSHNISQNETVGLSTLSLISNVLAENLDNTGEFRSLDILPPLFDEPQDEILQEEQIGSGQPSNALDTPNPRTSTTEDWSETTAPIPDFNFDAGAVGVKFTIDNNTTVFEVFNRLFPPLILDYLVECTNAYGTSMCQTNRPKTRHSRSYTFKLTDKNEMLKFLGLCLLGAQVNIPQKRKLFTLSDCLYYHPVFVSTMSGRRYEQLLRCLCTGPLGAKGKNKITEFMDAITRNFRACYSPEKELSLDESLLLFRGRLSFRQYIKSKKAKYGIKFYELTEANGYVLNILMYTGKDDSTDLEQGKKTDKTVMKLMRPYVLKGHELFMDNYYNSYGLSQKLLDLKTHTVGTLRKSRKENPKNVMNKKLKKGEHVWHSKNDNRRVDRTAHPRPSPTQPENGSGGHWPEKIPLPPGSKKLLTILNAKCVQRINAARKLD</sequence>
<accession>A0A835GPR8</accession>
<name>A0A835GPR8_SPOEX</name>
<feature type="compositionally biased region" description="Polar residues" evidence="1">
    <location>
        <begin position="61"/>
        <end position="70"/>
    </location>
</feature>
<evidence type="ECO:0000259" key="2">
    <source>
        <dbReference type="Pfam" id="PF13843"/>
    </source>
</evidence>
<feature type="compositionally biased region" description="Acidic residues" evidence="1">
    <location>
        <begin position="13"/>
        <end position="31"/>
    </location>
</feature>
<dbReference type="AlphaFoldDB" id="A0A835GPR8"/>